<evidence type="ECO:0000259" key="3">
    <source>
        <dbReference type="Pfam" id="PF16347"/>
    </source>
</evidence>
<comment type="similarity">
    <text evidence="1">Belongs to the sulfatase family.</text>
</comment>
<evidence type="ECO:0000313" key="5">
    <source>
        <dbReference type="Proteomes" id="UP000294848"/>
    </source>
</evidence>
<sequence length="531" mass="61324">MKTTNYLNIGVSLLLAGGAASCTQKAQSQAPEKSKPNIIFIMSDDHAPHAISAYGGIYDSLAPTPNIDRLAHEGMKLNQVFCTNAICGPSRAAILTGKYSHINGYYKNEGGGQFNANQWTFPEELQQNGYQTALFGKWHLGSAPRGFDYFKYHEGAGQQGFYWNPVYNENGQHITEEGYATNLTTDFALDWLEQASKQDNPFCMLLQYKAPHRNWEPDTKYVDLWEDIEMPYPATFDDNYSSRERTAGDTDMTMDDFNRKDMKLTPPKDLKGKALAKWYQFGNKRGEVVYPDKSLSEQENRKWKYQTYIKDYLACVKSVDDNIGRVLDYLDQQGLSDNTIVIYTSDQGFYLGDHGLFDKRFMYEESLRMPFLIRYPQKIEAGSTNSDIITNIDFAPTLLDLADITIPSAIQGQSFSDNLQGNTPSDWPQSMYYHYYEFPFWHHVQPHYGIRNNRYKLIHFYYNIDQWELYDLEKDPDELNNLIQDPDYASLISKMKAELKQLRKKYKNTKSLEELRAITDTNFGHIMNKED</sequence>
<dbReference type="InterPro" id="IPR017850">
    <property type="entry name" value="Alkaline_phosphatase_core_sf"/>
</dbReference>
<dbReference type="PANTHER" id="PTHR43108">
    <property type="entry name" value="N-ACETYLGLUCOSAMINE-6-SULFATASE FAMILY MEMBER"/>
    <property type="match status" value="1"/>
</dbReference>
<accession>A0A4R6GQ94</accession>
<organism evidence="4 5">
    <name type="scientific">Sunxiuqinia elliptica</name>
    <dbReference type="NCBI Taxonomy" id="655355"/>
    <lineage>
        <taxon>Bacteria</taxon>
        <taxon>Pseudomonadati</taxon>
        <taxon>Bacteroidota</taxon>
        <taxon>Bacteroidia</taxon>
        <taxon>Marinilabiliales</taxon>
        <taxon>Prolixibacteraceae</taxon>
        <taxon>Sunxiuqinia</taxon>
    </lineage>
</organism>
<dbReference type="AlphaFoldDB" id="A0A4R6GQ94"/>
<reference evidence="4 5" key="1">
    <citation type="submission" date="2019-03" db="EMBL/GenBank/DDBJ databases">
        <title>Freshwater and sediment microbial communities from various areas in North America, analyzing microbe dynamics in response to fracking.</title>
        <authorList>
            <person name="Lamendella R."/>
        </authorList>
    </citation>
    <scope>NUCLEOTIDE SEQUENCE [LARGE SCALE GENOMIC DNA]</scope>
    <source>
        <strain evidence="4 5">114D</strain>
    </source>
</reference>
<dbReference type="PROSITE" id="PS51257">
    <property type="entry name" value="PROKAR_LIPOPROTEIN"/>
    <property type="match status" value="1"/>
</dbReference>
<feature type="domain" description="N-sulphoglucosamine sulphohydrolase C-terminal" evidence="3">
    <location>
        <begin position="352"/>
        <end position="505"/>
    </location>
</feature>
<dbReference type="SUPFAM" id="SSF53649">
    <property type="entry name" value="Alkaline phosphatase-like"/>
    <property type="match status" value="1"/>
</dbReference>
<dbReference type="InterPro" id="IPR024607">
    <property type="entry name" value="Sulfatase_CS"/>
</dbReference>
<dbReference type="OrthoDB" id="9765065at2"/>
<dbReference type="PROSITE" id="PS00523">
    <property type="entry name" value="SULFATASE_1"/>
    <property type="match status" value="1"/>
</dbReference>
<dbReference type="EMBL" id="SNWI01000011">
    <property type="protein sequence ID" value="TDN96635.1"/>
    <property type="molecule type" value="Genomic_DNA"/>
</dbReference>
<dbReference type="PANTHER" id="PTHR43108:SF6">
    <property type="entry name" value="N-SULPHOGLUCOSAMINE SULPHOHYDROLASE"/>
    <property type="match status" value="1"/>
</dbReference>
<proteinExistence type="inferred from homology"/>
<evidence type="ECO:0000256" key="1">
    <source>
        <dbReference type="ARBA" id="ARBA00008779"/>
    </source>
</evidence>
<dbReference type="Pfam" id="PF16347">
    <property type="entry name" value="SGSH_C"/>
    <property type="match status" value="1"/>
</dbReference>
<dbReference type="CDD" id="cd16031">
    <property type="entry name" value="G6S_like"/>
    <property type="match status" value="1"/>
</dbReference>
<gene>
    <name evidence="4" type="ORF">DET52_1115</name>
</gene>
<dbReference type="Proteomes" id="UP000294848">
    <property type="component" value="Unassembled WGS sequence"/>
</dbReference>
<dbReference type="GO" id="GO:0016787">
    <property type="term" value="F:hydrolase activity"/>
    <property type="evidence" value="ECO:0007669"/>
    <property type="project" value="UniProtKB-KW"/>
</dbReference>
<evidence type="ECO:0000256" key="2">
    <source>
        <dbReference type="ARBA" id="ARBA00022801"/>
    </source>
</evidence>
<dbReference type="InterPro" id="IPR032506">
    <property type="entry name" value="SGSH_C"/>
</dbReference>
<comment type="caution">
    <text evidence="4">The sequence shown here is derived from an EMBL/GenBank/DDBJ whole genome shotgun (WGS) entry which is preliminary data.</text>
</comment>
<evidence type="ECO:0000313" key="4">
    <source>
        <dbReference type="EMBL" id="TDN96635.1"/>
    </source>
</evidence>
<protein>
    <submittedName>
        <fullName evidence="4">Arylsulfatase A-like enzyme</fullName>
    </submittedName>
</protein>
<dbReference type="RefSeq" id="WP_133466592.1">
    <property type="nucleotide sequence ID" value="NZ_SNWI01000011.1"/>
</dbReference>
<name>A0A4R6GQ94_9BACT</name>
<dbReference type="Gene3D" id="3.40.720.10">
    <property type="entry name" value="Alkaline Phosphatase, subunit A"/>
    <property type="match status" value="1"/>
</dbReference>
<keyword evidence="2" id="KW-0378">Hydrolase</keyword>